<dbReference type="Pfam" id="PF00743">
    <property type="entry name" value="FMO-like"/>
    <property type="match status" value="3"/>
</dbReference>
<dbReference type="AlphaFoldDB" id="A0A1X2G2R3"/>
<evidence type="ECO:0000256" key="4">
    <source>
        <dbReference type="ARBA" id="ARBA00023002"/>
    </source>
</evidence>
<dbReference type="GO" id="GO:0050660">
    <property type="term" value="F:flavin adenine dinucleotide binding"/>
    <property type="evidence" value="ECO:0007669"/>
    <property type="project" value="InterPro"/>
</dbReference>
<keyword evidence="4" id="KW-0560">Oxidoreductase</keyword>
<comment type="similarity">
    <text evidence="1">Belongs to the FMO family.</text>
</comment>
<evidence type="ECO:0000256" key="1">
    <source>
        <dbReference type="ARBA" id="ARBA00009183"/>
    </source>
</evidence>
<organism evidence="5 6">
    <name type="scientific">Hesseltinella vesiculosa</name>
    <dbReference type="NCBI Taxonomy" id="101127"/>
    <lineage>
        <taxon>Eukaryota</taxon>
        <taxon>Fungi</taxon>
        <taxon>Fungi incertae sedis</taxon>
        <taxon>Mucoromycota</taxon>
        <taxon>Mucoromycotina</taxon>
        <taxon>Mucoromycetes</taxon>
        <taxon>Mucorales</taxon>
        <taxon>Cunninghamellaceae</taxon>
        <taxon>Hesseltinella</taxon>
    </lineage>
</organism>
<dbReference type="GO" id="GO:0050661">
    <property type="term" value="F:NADP binding"/>
    <property type="evidence" value="ECO:0007669"/>
    <property type="project" value="InterPro"/>
</dbReference>
<reference evidence="5 6" key="1">
    <citation type="submission" date="2016-07" db="EMBL/GenBank/DDBJ databases">
        <title>Pervasive Adenine N6-methylation of Active Genes in Fungi.</title>
        <authorList>
            <consortium name="DOE Joint Genome Institute"/>
            <person name="Mondo S.J."/>
            <person name="Dannebaum R.O."/>
            <person name="Kuo R.C."/>
            <person name="Labutti K."/>
            <person name="Haridas S."/>
            <person name="Kuo A."/>
            <person name="Salamov A."/>
            <person name="Ahrendt S.R."/>
            <person name="Lipzen A."/>
            <person name="Sullivan W."/>
            <person name="Andreopoulos W.B."/>
            <person name="Clum A."/>
            <person name="Lindquist E."/>
            <person name="Daum C."/>
            <person name="Ramamoorthy G.K."/>
            <person name="Gryganskyi A."/>
            <person name="Culley D."/>
            <person name="Magnuson J.K."/>
            <person name="James T.Y."/>
            <person name="O'Malley M.A."/>
            <person name="Stajich J.E."/>
            <person name="Spatafora J.W."/>
            <person name="Visel A."/>
            <person name="Grigoriev I.V."/>
        </authorList>
    </citation>
    <scope>NUCLEOTIDE SEQUENCE [LARGE SCALE GENOMIC DNA]</scope>
    <source>
        <strain evidence="5 6">NRRL 3301</strain>
    </source>
</reference>
<dbReference type="PANTHER" id="PTHR23023">
    <property type="entry name" value="DIMETHYLANILINE MONOOXYGENASE"/>
    <property type="match status" value="1"/>
</dbReference>
<dbReference type="Gene3D" id="3.50.50.60">
    <property type="entry name" value="FAD/NAD(P)-binding domain"/>
    <property type="match status" value="2"/>
</dbReference>
<dbReference type="PRINTS" id="PR00419">
    <property type="entry name" value="ADXRDTASE"/>
</dbReference>
<name>A0A1X2G2R3_9FUNG</name>
<dbReference type="GO" id="GO:0004499">
    <property type="term" value="F:N,N-dimethylaniline monooxygenase activity"/>
    <property type="evidence" value="ECO:0007669"/>
    <property type="project" value="InterPro"/>
</dbReference>
<dbReference type="OrthoDB" id="66881at2759"/>
<keyword evidence="2" id="KW-0285">Flavoprotein</keyword>
<dbReference type="Proteomes" id="UP000242146">
    <property type="component" value="Unassembled WGS sequence"/>
</dbReference>
<dbReference type="InterPro" id="IPR050346">
    <property type="entry name" value="FMO-like"/>
</dbReference>
<evidence type="ECO:0000313" key="5">
    <source>
        <dbReference type="EMBL" id="ORX43077.1"/>
    </source>
</evidence>
<sequence length="561" mass="63129">MVSRHEINTSNGELPAFEDKSIEKVIQEAEDVAIAALNDPYRFEKPIKHVAVIGAGASGLPTARALQDQGIEVTIFERSNTVGGNWAFSKHWQDFPQVPDSVNEELNFKRDSYPLPEVPEFLESSSPVLVTEEVQRYLANRHQPPTACYLDLFNNTRVPMLGSLTFPWPKGTPPFVPHTKVHRYYQDFAEHFNLTRWIRFNTVVDKMVKDSDAEHPWKLSLTEAVHSKDENNQPQIQFIKSEQSFDAVVLATGAHHDAFVPHLPGLAEFQIAFPDRVFHAKQFRDPHTYTGKRVLVVGHNVSGMDISRLVSRVADKVYLSFRGEFESPVRILRIVRDTLPDSVIKVPYIQRFGSLDGNGNAKADGTIQLVDGTVLDDVDVVIFATGYRSKMPFLGDMRTADPALATTPGKIVFGDMPSSITNTFKDVFVISDPTIAVVGFTSFIPSILSYDPQAYAVARVWSGNAFLPNVEQMVALPKQQGKPCAPYLYGGLAERRRAHSILGWLNYHANQLNPGLPVLQAPPEEQDALWEHSFVNWNEHILDQERQVNERRKHRLQDTSN</sequence>
<dbReference type="EMBL" id="MCGT01000058">
    <property type="protein sequence ID" value="ORX43077.1"/>
    <property type="molecule type" value="Genomic_DNA"/>
</dbReference>
<keyword evidence="3" id="KW-0274">FAD</keyword>
<gene>
    <name evidence="5" type="ORF">DM01DRAFT_1411674</name>
</gene>
<keyword evidence="6" id="KW-1185">Reference proteome</keyword>
<dbReference type="InterPro" id="IPR036188">
    <property type="entry name" value="FAD/NAD-bd_sf"/>
</dbReference>
<accession>A0A1X2G2R3</accession>
<dbReference type="STRING" id="101127.A0A1X2G2R3"/>
<dbReference type="SUPFAM" id="SSF51905">
    <property type="entry name" value="FAD/NAD(P)-binding domain"/>
    <property type="match status" value="1"/>
</dbReference>
<proteinExistence type="inferred from homology"/>
<evidence type="ECO:0000256" key="3">
    <source>
        <dbReference type="ARBA" id="ARBA00022827"/>
    </source>
</evidence>
<protein>
    <submittedName>
        <fullName evidence="5">FAD/NAD(P)-binding domain-containing protein</fullName>
    </submittedName>
</protein>
<evidence type="ECO:0000313" key="6">
    <source>
        <dbReference type="Proteomes" id="UP000242146"/>
    </source>
</evidence>
<dbReference type="InterPro" id="IPR020946">
    <property type="entry name" value="Flavin_mOase-like"/>
</dbReference>
<evidence type="ECO:0000256" key="2">
    <source>
        <dbReference type="ARBA" id="ARBA00022630"/>
    </source>
</evidence>
<comment type="caution">
    <text evidence="5">The sequence shown here is derived from an EMBL/GenBank/DDBJ whole genome shotgun (WGS) entry which is preliminary data.</text>
</comment>